<sequence>MPRIGFGYCVGLRCADPVYETTFTQGIHVEWNSAKRVFHVWGAGTSIIANAGIRRGYRHPVFRMSGSRLFHLTFTSLIWKLRRTTNKGISSITTCIPGSITFKIGFRYIACISPTIIRISNIGTILVVIIAFCYSSSVPAIIYSGMANSI</sequence>
<protein>
    <submittedName>
        <fullName evidence="2">Uncharacterized protein</fullName>
    </submittedName>
</protein>
<evidence type="ECO:0000256" key="1">
    <source>
        <dbReference type="SAM" id="Phobius"/>
    </source>
</evidence>
<organism evidence="2">
    <name type="scientific">Candidatus Kentrum sp. TC</name>
    <dbReference type="NCBI Taxonomy" id="2126339"/>
    <lineage>
        <taxon>Bacteria</taxon>
        <taxon>Pseudomonadati</taxon>
        <taxon>Pseudomonadota</taxon>
        <taxon>Gammaproteobacteria</taxon>
        <taxon>Candidatus Kentrum</taxon>
    </lineage>
</organism>
<gene>
    <name evidence="2" type="ORF">BECKTC1821D_GA0114238_108414</name>
</gene>
<keyword evidence="1" id="KW-0812">Transmembrane</keyword>
<proteinExistence type="predicted"/>
<name>A0A450Z821_9GAMM</name>
<reference evidence="2" key="1">
    <citation type="submission" date="2019-02" db="EMBL/GenBank/DDBJ databases">
        <authorList>
            <person name="Gruber-Vodicka R. H."/>
            <person name="Seah K. B. B."/>
        </authorList>
    </citation>
    <scope>NUCLEOTIDE SEQUENCE</scope>
    <source>
        <strain evidence="2">BECK_BZ123</strain>
    </source>
</reference>
<keyword evidence="1" id="KW-0472">Membrane</keyword>
<evidence type="ECO:0000313" key="2">
    <source>
        <dbReference type="EMBL" id="VFK49892.1"/>
    </source>
</evidence>
<dbReference type="EMBL" id="CAADFS010000084">
    <property type="protein sequence ID" value="VFK49892.1"/>
    <property type="molecule type" value="Genomic_DNA"/>
</dbReference>
<keyword evidence="1" id="KW-1133">Transmembrane helix</keyword>
<accession>A0A450Z821</accession>
<feature type="transmembrane region" description="Helical" evidence="1">
    <location>
        <begin position="122"/>
        <end position="143"/>
    </location>
</feature>
<dbReference type="AlphaFoldDB" id="A0A450Z821"/>